<dbReference type="SUPFAM" id="SSF55658">
    <property type="entry name" value="L9 N-domain-like"/>
    <property type="match status" value="1"/>
</dbReference>
<dbReference type="InterPro" id="IPR000244">
    <property type="entry name" value="Ribosomal_bL9"/>
</dbReference>
<name>A0A5E4QUY5_9NEOP</name>
<evidence type="ECO:0000313" key="8">
    <source>
        <dbReference type="Proteomes" id="UP000324832"/>
    </source>
</evidence>
<evidence type="ECO:0000256" key="4">
    <source>
        <dbReference type="ARBA" id="ARBA00035194"/>
    </source>
</evidence>
<dbReference type="InterPro" id="IPR020070">
    <property type="entry name" value="Ribosomal_bL9_N"/>
</dbReference>
<dbReference type="GO" id="GO:1990904">
    <property type="term" value="C:ribonucleoprotein complex"/>
    <property type="evidence" value="ECO:0007669"/>
    <property type="project" value="UniProtKB-KW"/>
</dbReference>
<dbReference type="Pfam" id="PF01281">
    <property type="entry name" value="Ribosomal_L9_N"/>
    <property type="match status" value="1"/>
</dbReference>
<dbReference type="GO" id="GO:0006412">
    <property type="term" value="P:translation"/>
    <property type="evidence" value="ECO:0007669"/>
    <property type="project" value="InterPro"/>
</dbReference>
<keyword evidence="3" id="KW-0687">Ribonucleoprotein</keyword>
<evidence type="ECO:0000256" key="1">
    <source>
        <dbReference type="ARBA" id="ARBA00010605"/>
    </source>
</evidence>
<sequence length="259" mass="30229">MVNYYLFSIFVIEMVDSKLFVMVVEMNENNTFILKRKWPPPLHKKGGKPDKMKSRHFVYDLVEDTNVKKQQDMKVILSQFVDGVGNVGDVVSLRPNTAYRKFLLPGLAVYATPENLEKYKSDENKPKVEKSYSSPYVPRTIGCLSRLVLQISMSKTTPWKLELWHIRTSFRKVGFVVPEETITMPPQEIQGPDLSLQEKEFYVTVKINNREDVNVRCRIYHWATTALEKLPWVAFHWKKPLEPLFPEQAEILEKLPLPE</sequence>
<dbReference type="GO" id="GO:0005840">
    <property type="term" value="C:ribosome"/>
    <property type="evidence" value="ECO:0007669"/>
    <property type="project" value="UniProtKB-KW"/>
</dbReference>
<evidence type="ECO:0000256" key="5">
    <source>
        <dbReference type="ARBA" id="ARBA00035381"/>
    </source>
</evidence>
<dbReference type="InterPro" id="IPR036935">
    <property type="entry name" value="Ribosomal_bL9_N_sf"/>
</dbReference>
<evidence type="ECO:0000256" key="2">
    <source>
        <dbReference type="ARBA" id="ARBA00022980"/>
    </source>
</evidence>
<protein>
    <recommendedName>
        <fullName evidence="4">Large ribosomal subunit protein bL9m</fullName>
    </recommendedName>
    <alternativeName>
        <fullName evidence="5">39S ribosomal protein L9, mitochondrial</fullName>
    </alternativeName>
</protein>
<organism evidence="7 8">
    <name type="scientific">Leptidea sinapis</name>
    <dbReference type="NCBI Taxonomy" id="189913"/>
    <lineage>
        <taxon>Eukaryota</taxon>
        <taxon>Metazoa</taxon>
        <taxon>Ecdysozoa</taxon>
        <taxon>Arthropoda</taxon>
        <taxon>Hexapoda</taxon>
        <taxon>Insecta</taxon>
        <taxon>Pterygota</taxon>
        <taxon>Neoptera</taxon>
        <taxon>Endopterygota</taxon>
        <taxon>Lepidoptera</taxon>
        <taxon>Glossata</taxon>
        <taxon>Ditrysia</taxon>
        <taxon>Papilionoidea</taxon>
        <taxon>Pieridae</taxon>
        <taxon>Dismorphiinae</taxon>
        <taxon>Leptidea</taxon>
    </lineage>
</organism>
<feature type="domain" description="Ribosomal protein L9" evidence="6">
    <location>
        <begin position="73"/>
        <end position="119"/>
    </location>
</feature>
<keyword evidence="2" id="KW-0689">Ribosomal protein</keyword>
<reference evidence="7 8" key="1">
    <citation type="submission" date="2017-07" db="EMBL/GenBank/DDBJ databases">
        <authorList>
            <person name="Talla V."/>
            <person name="Backstrom N."/>
        </authorList>
    </citation>
    <scope>NUCLEOTIDE SEQUENCE [LARGE SCALE GENOMIC DNA]</scope>
</reference>
<dbReference type="GO" id="GO:0003735">
    <property type="term" value="F:structural constituent of ribosome"/>
    <property type="evidence" value="ECO:0007669"/>
    <property type="project" value="InterPro"/>
</dbReference>
<evidence type="ECO:0000313" key="7">
    <source>
        <dbReference type="EMBL" id="VVD01541.1"/>
    </source>
</evidence>
<proteinExistence type="inferred from homology"/>
<evidence type="ECO:0000256" key="3">
    <source>
        <dbReference type="ARBA" id="ARBA00023274"/>
    </source>
</evidence>
<dbReference type="Proteomes" id="UP000324832">
    <property type="component" value="Unassembled WGS sequence"/>
</dbReference>
<dbReference type="AlphaFoldDB" id="A0A5E4QUY5"/>
<comment type="similarity">
    <text evidence="1">Belongs to the bacterial ribosomal protein bL9 family.</text>
</comment>
<accession>A0A5E4QUY5</accession>
<dbReference type="EMBL" id="FZQP02005443">
    <property type="protein sequence ID" value="VVD01541.1"/>
    <property type="molecule type" value="Genomic_DNA"/>
</dbReference>
<keyword evidence="8" id="KW-1185">Reference proteome</keyword>
<evidence type="ECO:0000259" key="6">
    <source>
        <dbReference type="Pfam" id="PF01281"/>
    </source>
</evidence>
<dbReference type="Gene3D" id="3.40.5.10">
    <property type="entry name" value="Ribosomal protein L9, N-terminal domain"/>
    <property type="match status" value="1"/>
</dbReference>
<gene>
    <name evidence="7" type="ORF">LSINAPIS_LOCUS11932</name>
</gene>
<dbReference type="InterPro" id="IPR009027">
    <property type="entry name" value="Ribosomal_bL9/RNase_H1_N"/>
</dbReference>
<dbReference type="PANTHER" id="PTHR21368">
    <property type="entry name" value="50S RIBOSOMAL PROTEIN L9"/>
    <property type="match status" value="1"/>
</dbReference>